<organism evidence="2 3">
    <name type="scientific">Mucilaginibacter limnophilus</name>
    <dbReference type="NCBI Taxonomy" id="1932778"/>
    <lineage>
        <taxon>Bacteria</taxon>
        <taxon>Pseudomonadati</taxon>
        <taxon>Bacteroidota</taxon>
        <taxon>Sphingobacteriia</taxon>
        <taxon>Sphingobacteriales</taxon>
        <taxon>Sphingobacteriaceae</taxon>
        <taxon>Mucilaginibacter</taxon>
    </lineage>
</organism>
<feature type="domain" description="DUF5672" evidence="1">
    <location>
        <begin position="56"/>
        <end position="250"/>
    </location>
</feature>
<dbReference type="EMBL" id="SACK01000008">
    <property type="protein sequence ID" value="RVT98355.1"/>
    <property type="molecule type" value="Genomic_DNA"/>
</dbReference>
<evidence type="ECO:0000313" key="2">
    <source>
        <dbReference type="EMBL" id="RVT98355.1"/>
    </source>
</evidence>
<keyword evidence="3" id="KW-1185">Reference proteome</keyword>
<comment type="caution">
    <text evidence="2">The sequence shown here is derived from an EMBL/GenBank/DDBJ whole genome shotgun (WGS) entry which is preliminary data.</text>
</comment>
<dbReference type="AlphaFoldDB" id="A0A437ML63"/>
<evidence type="ECO:0000313" key="3">
    <source>
        <dbReference type="Proteomes" id="UP000282759"/>
    </source>
</evidence>
<protein>
    <recommendedName>
        <fullName evidence="1">DUF5672 domain-containing protein</fullName>
    </recommendedName>
</protein>
<dbReference type="RefSeq" id="WP_164849955.1">
    <property type="nucleotide sequence ID" value="NZ_SACK01000008.1"/>
</dbReference>
<dbReference type="Pfam" id="PF18922">
    <property type="entry name" value="DUF5672"/>
    <property type="match status" value="1"/>
</dbReference>
<reference evidence="2 3" key="1">
    <citation type="submission" date="2019-01" db="EMBL/GenBank/DDBJ databases">
        <authorList>
            <person name="Chen W.-M."/>
        </authorList>
    </citation>
    <scope>NUCLEOTIDE SEQUENCE [LARGE SCALE GENOMIC DNA]</scope>
    <source>
        <strain evidence="2 3">YBJ-36</strain>
    </source>
</reference>
<dbReference type="Proteomes" id="UP000282759">
    <property type="component" value="Unassembled WGS sequence"/>
</dbReference>
<gene>
    <name evidence="2" type="ORF">EOD41_16305</name>
</gene>
<dbReference type="InterPro" id="IPR043729">
    <property type="entry name" value="DUF5672"/>
</dbReference>
<proteinExistence type="predicted"/>
<name>A0A437ML63_9SPHI</name>
<evidence type="ECO:0000259" key="1">
    <source>
        <dbReference type="Pfam" id="PF18922"/>
    </source>
</evidence>
<sequence>MAGKVCIVIPVHSPNPEYYELVSFRQCFRVLGNHPIYVIAPKGLDMTAYNAVVPEFEIKYINPEWFASKLNYNKLKLSQYFYSLFSQYMYMLTYELDAFVFTDDLNHWCNKGYDYIGAPWLNEAGTEITGIGNSGFSLRKISAIQAGLKNVYYIDQKKHSAIRKQGFIMKLKKPIFKVLRVLAKMKSIFNNENATIQRAGFLYEDKLIHDYLAKDNFKMAPVEDACRFSFETHPDVLYRINEGKLPMGCHAWWRYDLPFWKPFIESYGYRL</sequence>
<accession>A0A437ML63</accession>